<accession>A0AA94RFD7</accession>
<dbReference type="EMBL" id="POTM01000005">
    <property type="protein sequence ID" value="TLH80059.1"/>
    <property type="molecule type" value="Genomic_DNA"/>
</dbReference>
<organism evidence="3 4">
    <name type="scientific">Mycolicibacterium phocaicum</name>
    <dbReference type="NCBI Taxonomy" id="319706"/>
    <lineage>
        <taxon>Bacteria</taxon>
        <taxon>Bacillati</taxon>
        <taxon>Actinomycetota</taxon>
        <taxon>Actinomycetes</taxon>
        <taxon>Mycobacteriales</taxon>
        <taxon>Mycobacteriaceae</taxon>
        <taxon>Mycolicibacterium</taxon>
    </lineage>
</organism>
<evidence type="ECO:0000313" key="4">
    <source>
        <dbReference type="Proteomes" id="UP000309984"/>
    </source>
</evidence>
<evidence type="ECO:0000256" key="1">
    <source>
        <dbReference type="ARBA" id="ARBA00010652"/>
    </source>
</evidence>
<feature type="domain" description="PPE" evidence="2">
    <location>
        <begin position="11"/>
        <end position="173"/>
    </location>
</feature>
<dbReference type="AlphaFoldDB" id="A0AA94RFD7"/>
<dbReference type="Gene3D" id="1.20.1260.20">
    <property type="entry name" value="PPE superfamily"/>
    <property type="match status" value="1"/>
</dbReference>
<dbReference type="SUPFAM" id="SSF140459">
    <property type="entry name" value="PE/PPE dimer-like"/>
    <property type="match status" value="1"/>
</dbReference>
<dbReference type="Pfam" id="PF00823">
    <property type="entry name" value="PPE"/>
    <property type="match status" value="1"/>
</dbReference>
<dbReference type="PANTHER" id="PTHR46766:SF1">
    <property type="entry name" value="GLUTAMINE-RICH PROTEIN 2"/>
    <property type="match status" value="1"/>
</dbReference>
<dbReference type="FunFam" id="1.20.1260.20:FF:000001">
    <property type="entry name" value="PPE family protein PPE41"/>
    <property type="match status" value="1"/>
</dbReference>
<comment type="caution">
    <text evidence="3">The sequence shown here is derived from an EMBL/GenBank/DDBJ whole genome shotgun (WGS) entry which is preliminary data.</text>
</comment>
<dbReference type="GO" id="GO:0052572">
    <property type="term" value="P:response to host immune response"/>
    <property type="evidence" value="ECO:0007669"/>
    <property type="project" value="TreeGrafter"/>
</dbReference>
<gene>
    <name evidence="3" type="ORF">C1S79_01725</name>
</gene>
<dbReference type="InterPro" id="IPR000030">
    <property type="entry name" value="PPE_dom"/>
</dbReference>
<reference evidence="3 4" key="1">
    <citation type="submission" date="2018-01" db="EMBL/GenBank/DDBJ databases">
        <title>Comparative genomics of Mycobacterium mucogenicum and Mycobacterium neoaurum clade members emphasizing tRNA and non-coding RNA.</title>
        <authorList>
            <person name="Behra P.R.K."/>
            <person name="Pettersson B.M.F."/>
            <person name="Das S."/>
            <person name="Dasgupta S."/>
            <person name="Kirsebom L.A."/>
        </authorList>
    </citation>
    <scope>NUCLEOTIDE SEQUENCE [LARGE SCALE GENOMIC DNA]</scope>
    <source>
        <strain evidence="3 4">DSM 45104</strain>
    </source>
</reference>
<evidence type="ECO:0000259" key="2">
    <source>
        <dbReference type="Pfam" id="PF00823"/>
    </source>
</evidence>
<name>A0AA94RFD7_9MYCO</name>
<dbReference type="InterPro" id="IPR038332">
    <property type="entry name" value="PPE_sf"/>
</dbReference>
<dbReference type="PANTHER" id="PTHR46766">
    <property type="entry name" value="GLUTAMINE-RICH PROTEIN 2"/>
    <property type="match status" value="1"/>
</dbReference>
<evidence type="ECO:0000313" key="3">
    <source>
        <dbReference type="EMBL" id="TLH80059.1"/>
    </source>
</evidence>
<feature type="non-terminal residue" evidence="3">
    <location>
        <position position="401"/>
    </location>
</feature>
<proteinExistence type="inferred from homology"/>
<comment type="similarity">
    <text evidence="1">Belongs to the mycobacterial PPE family.</text>
</comment>
<dbReference type="Proteomes" id="UP000309984">
    <property type="component" value="Unassembled WGS sequence"/>
</dbReference>
<sequence length="401" mass="40597">MGIGLPTAPIWAALPPEVHSTLLSSGPGPGSLLAAAAAWQSLSTEYASAAAELTALLGEVQAGAWEGPSAEQYLASHAPYLTWLAQASANSAANAVQHETAAAAYSTALAAMPTLPELALNHVVNAALVATNFFGINTIPIALNEADYARMWLQAATVMGTYQAVSGAAVAAAPTTTPAPMMLAAGVGEAGTASASATQAGAQLQAADAGSSLDASNAITDYLYNYIKTLPGGDLIWKFLQDPLGQIQQMIFDFLTNPSQALTTWGPLLFALGYQAFFQPVGWGTWGAMLSAPLWGPALIAVGLSSLGLLALLEPDYVPDPEVADAFPPPPQLQAVDHQMPVVSVAPTVPATPASPASAPAPAPTSVAAPAPAAPAPLMAYAVAVDDPGPGFTPTLRDGAT</sequence>
<protein>
    <submittedName>
        <fullName evidence="3">PPE family protein</fullName>
    </submittedName>
</protein>
<keyword evidence="4" id="KW-1185">Reference proteome</keyword>